<protein>
    <submittedName>
        <fullName evidence="1">Uncharacterized protein</fullName>
    </submittedName>
</protein>
<reference evidence="1 2" key="1">
    <citation type="journal article" date="2013" name="Curr. Biol.">
        <title>The Genome of the Foraminiferan Reticulomyxa filosa.</title>
        <authorList>
            <person name="Glockner G."/>
            <person name="Hulsmann N."/>
            <person name="Schleicher M."/>
            <person name="Noegel A.A."/>
            <person name="Eichinger L."/>
            <person name="Gallinger C."/>
            <person name="Pawlowski J."/>
            <person name="Sierra R."/>
            <person name="Euteneuer U."/>
            <person name="Pillet L."/>
            <person name="Moustafa A."/>
            <person name="Platzer M."/>
            <person name="Groth M."/>
            <person name="Szafranski K."/>
            <person name="Schliwa M."/>
        </authorList>
    </citation>
    <scope>NUCLEOTIDE SEQUENCE [LARGE SCALE GENOMIC DNA]</scope>
</reference>
<accession>X6M802</accession>
<gene>
    <name evidence="1" type="ORF">RFI_27793</name>
</gene>
<dbReference type="Proteomes" id="UP000023152">
    <property type="component" value="Unassembled WGS sequence"/>
</dbReference>
<keyword evidence="2" id="KW-1185">Reference proteome</keyword>
<dbReference type="EMBL" id="ASPP01023993">
    <property type="protein sequence ID" value="ETO09587.1"/>
    <property type="molecule type" value="Genomic_DNA"/>
</dbReference>
<evidence type="ECO:0000313" key="2">
    <source>
        <dbReference type="Proteomes" id="UP000023152"/>
    </source>
</evidence>
<comment type="caution">
    <text evidence="1">The sequence shown here is derived from an EMBL/GenBank/DDBJ whole genome shotgun (WGS) entry which is preliminary data.</text>
</comment>
<organism evidence="1 2">
    <name type="scientific">Reticulomyxa filosa</name>
    <dbReference type="NCBI Taxonomy" id="46433"/>
    <lineage>
        <taxon>Eukaryota</taxon>
        <taxon>Sar</taxon>
        <taxon>Rhizaria</taxon>
        <taxon>Retaria</taxon>
        <taxon>Foraminifera</taxon>
        <taxon>Monothalamids</taxon>
        <taxon>Reticulomyxidae</taxon>
        <taxon>Reticulomyxa</taxon>
    </lineage>
</organism>
<dbReference type="AlphaFoldDB" id="X6M802"/>
<proteinExistence type="predicted"/>
<sequence length="139" mass="16559">MNRRRSNYSILEFTQPKEAVESKDDAKQDDNWYDKFLEKRQQQLCCVYYVDSNEFVYFCFFLFLKQKKDEEEITNLRRRKKPGQSTVVDNGHTWNEGAIKSMRYTSIGKPMTMKVIDTATECVLEIKKVLNKTLFEKNS</sequence>
<evidence type="ECO:0000313" key="1">
    <source>
        <dbReference type="EMBL" id="ETO09587.1"/>
    </source>
</evidence>
<name>X6M802_RETFI</name>